<keyword evidence="2" id="KW-1185">Reference proteome</keyword>
<dbReference type="EMBL" id="CP002400">
    <property type="protein sequence ID" value="ADU27517.1"/>
    <property type="molecule type" value="Genomic_DNA"/>
</dbReference>
<dbReference type="Gene3D" id="1.25.40.10">
    <property type="entry name" value="Tetratricopeptide repeat domain"/>
    <property type="match status" value="1"/>
</dbReference>
<dbReference type="GO" id="GO:0016740">
    <property type="term" value="F:transferase activity"/>
    <property type="evidence" value="ECO:0007669"/>
    <property type="project" value="UniProtKB-KW"/>
</dbReference>
<sequence length="369" mass="42816">MRWNVAVYAISKDEEAFVDRWMDSMGEADLVAVTDTGSTDRTVENLRARGAQVFAETVLPWRFDEARNRSLAHLPEDVDICVCTDLDEVFRPGWREKLEQAWRPGTGCGRYLYNWSLKPDGSPDVQFVYSKIHARHGYRWRYPVHEYIECEHPESEQTVFLDGVALDHRPDPAKSRKSYLPLLEAAVWEEPQSDRMRYYLGREYFYAGRWNDCIGTLTTYLELPSATWAEERAAAMRWIACAWWKSGAWDEARRWYARAIAEAPAMRDGYVEYAQMAYALEDWPQVFWLTEEALQIRSRSQTYVNMGYAWDQTPDDLCAIACYRLGMLERAEAHALRALAYAPGDARLQNNMRLIRQAMENAKPRAAGT</sequence>
<evidence type="ECO:0000313" key="2">
    <source>
        <dbReference type="Proteomes" id="UP000001551"/>
    </source>
</evidence>
<evidence type="ECO:0000313" key="1">
    <source>
        <dbReference type="EMBL" id="ADU27517.1"/>
    </source>
</evidence>
<dbReference type="InterPro" id="IPR029044">
    <property type="entry name" value="Nucleotide-diphossugar_trans"/>
</dbReference>
<dbReference type="AlphaFoldDB" id="E6U345"/>
<dbReference type="Proteomes" id="UP000001551">
    <property type="component" value="Chromosome"/>
</dbReference>
<dbReference type="eggNOG" id="COG0463">
    <property type="taxonomic scope" value="Bacteria"/>
</dbReference>
<keyword evidence="1" id="KW-0808">Transferase</keyword>
<dbReference type="KEGG" id="eha:Ethha_1999"/>
<dbReference type="Gene3D" id="3.90.550.10">
    <property type="entry name" value="Spore Coat Polysaccharide Biosynthesis Protein SpsA, Chain A"/>
    <property type="match status" value="1"/>
</dbReference>
<dbReference type="RefSeq" id="WP_013485865.1">
    <property type="nucleotide sequence ID" value="NC_014828.1"/>
</dbReference>
<gene>
    <name evidence="1" type="ordered locus">Ethha_1999</name>
</gene>
<dbReference type="eggNOG" id="COG0457">
    <property type="taxonomic scope" value="Bacteria"/>
</dbReference>
<dbReference type="InterPro" id="IPR011990">
    <property type="entry name" value="TPR-like_helical_dom_sf"/>
</dbReference>
<accession>E6U345</accession>
<reference evidence="1 2" key="1">
    <citation type="submission" date="2010-12" db="EMBL/GenBank/DDBJ databases">
        <title>Complete sequence of Ethanoligenens harbinense YUAN-3.</title>
        <authorList>
            <person name="Lucas S."/>
            <person name="Copeland A."/>
            <person name="Lapidus A."/>
            <person name="Cheng J.-F."/>
            <person name="Bruce D."/>
            <person name="Goodwin L."/>
            <person name="Pitluck S."/>
            <person name="Chertkov O."/>
            <person name="Misra M."/>
            <person name="Detter J.C."/>
            <person name="Han C."/>
            <person name="Tapia R."/>
            <person name="Land M."/>
            <person name="Hauser L."/>
            <person name="Jeffries C."/>
            <person name="Kyrpides N."/>
            <person name="Ivanova N."/>
            <person name="Mikhailova N."/>
            <person name="Wang A."/>
            <person name="Mouttaki H."/>
            <person name="He Z."/>
            <person name="Zhou J."/>
            <person name="Hemme C.L."/>
            <person name="Woyke T."/>
        </authorList>
    </citation>
    <scope>NUCLEOTIDE SEQUENCE [LARGE SCALE GENOMIC DNA]</scope>
    <source>
        <strain evidence="2">DSM 18485 / JCM 12961 / CGMCC 1.5033 / YUAN-3</strain>
    </source>
</reference>
<dbReference type="STRING" id="663278.Ethha_1999"/>
<dbReference type="SUPFAM" id="SSF53448">
    <property type="entry name" value="Nucleotide-diphospho-sugar transferases"/>
    <property type="match status" value="1"/>
</dbReference>
<organism evidence="1 2">
    <name type="scientific">Ethanoligenens harbinense (strain DSM 18485 / JCM 12961 / CGMCC 1.5033 / YUAN-3)</name>
    <dbReference type="NCBI Taxonomy" id="663278"/>
    <lineage>
        <taxon>Bacteria</taxon>
        <taxon>Bacillati</taxon>
        <taxon>Bacillota</taxon>
        <taxon>Clostridia</taxon>
        <taxon>Eubacteriales</taxon>
        <taxon>Oscillospiraceae</taxon>
        <taxon>Ethanoligenens</taxon>
    </lineage>
</organism>
<protein>
    <submittedName>
        <fullName evidence="1">Glycosyl transferase family 2</fullName>
    </submittedName>
</protein>
<name>E6U345_ETHHY</name>
<dbReference type="SUPFAM" id="SSF48452">
    <property type="entry name" value="TPR-like"/>
    <property type="match status" value="1"/>
</dbReference>
<dbReference type="HOGENOM" id="CLU_773592_0_0_9"/>
<proteinExistence type="predicted"/>